<keyword evidence="1" id="KW-0001">2Fe-2S</keyword>
<dbReference type="InterPro" id="IPR006076">
    <property type="entry name" value="FAD-dep_OxRdtase"/>
</dbReference>
<dbReference type="GO" id="GO:0046872">
    <property type="term" value="F:metal ion binding"/>
    <property type="evidence" value="ECO:0007669"/>
    <property type="project" value="UniProtKB-KW"/>
</dbReference>
<dbReference type="Gene3D" id="3.30.9.10">
    <property type="entry name" value="D-Amino Acid Oxidase, subunit A, domain 2"/>
    <property type="match status" value="1"/>
</dbReference>
<feature type="domain" description="Rieske" evidence="6">
    <location>
        <begin position="418"/>
        <end position="503"/>
    </location>
</feature>
<dbReference type="Pfam" id="PF01266">
    <property type="entry name" value="DAO"/>
    <property type="match status" value="1"/>
</dbReference>
<keyword evidence="4" id="KW-0411">Iron-sulfur</keyword>
<comment type="caution">
    <text evidence="7">The sequence shown here is derived from an EMBL/GenBank/DDBJ whole genome shotgun (WGS) entry which is preliminary data.</text>
</comment>
<evidence type="ECO:0000313" key="7">
    <source>
        <dbReference type="EMBL" id="MPM70665.1"/>
    </source>
</evidence>
<evidence type="ECO:0000256" key="1">
    <source>
        <dbReference type="ARBA" id="ARBA00022714"/>
    </source>
</evidence>
<dbReference type="Gene3D" id="3.50.50.60">
    <property type="entry name" value="FAD/NAD(P)-binding domain"/>
    <property type="match status" value="1"/>
</dbReference>
<keyword evidence="3" id="KW-0408">Iron</keyword>
<reference evidence="7" key="1">
    <citation type="submission" date="2019-08" db="EMBL/GenBank/DDBJ databases">
        <authorList>
            <person name="Kucharzyk K."/>
            <person name="Murdoch R.W."/>
            <person name="Higgins S."/>
            <person name="Loffler F."/>
        </authorList>
    </citation>
    <scope>NUCLEOTIDE SEQUENCE</scope>
</reference>
<evidence type="ECO:0000259" key="6">
    <source>
        <dbReference type="PROSITE" id="PS51296"/>
    </source>
</evidence>
<evidence type="ECO:0000256" key="3">
    <source>
        <dbReference type="ARBA" id="ARBA00023004"/>
    </source>
</evidence>
<gene>
    <name evidence="7" type="primary">petC_7</name>
    <name evidence="7" type="ORF">SDC9_117620</name>
</gene>
<dbReference type="SUPFAM" id="SSF51905">
    <property type="entry name" value="FAD/NAD(P)-binding domain"/>
    <property type="match status" value="1"/>
</dbReference>
<dbReference type="InterPro" id="IPR005805">
    <property type="entry name" value="Rieske_Fe-S_prot_C"/>
</dbReference>
<dbReference type="InterPro" id="IPR036922">
    <property type="entry name" value="Rieske_2Fe-2S_sf"/>
</dbReference>
<proteinExistence type="predicted"/>
<evidence type="ECO:0000256" key="2">
    <source>
        <dbReference type="ARBA" id="ARBA00022723"/>
    </source>
</evidence>
<dbReference type="SUPFAM" id="SSF50022">
    <property type="entry name" value="ISP domain"/>
    <property type="match status" value="1"/>
</dbReference>
<sequence length="503" mass="57008">MRNFNRSLWLETTPITSYETFRGELKTDVAVIGGGIVGITTAYLLKKAGVRVTLLESNRICEGNTANTTAKITSLHDVFYTKITENYGKDSAAQYGLANEKAIRKIREIIEENKIECDFKEQINVIYTLLEENLPMLHEEVRIARSIGLPARFIEESSLPFDIKGGVCFDNQAQFHPRKYLLALAKKIEGEECHIFENSRVVNLENEDKGYKVITKEGTVYASNVVVATHFPIFDRYGLYFTKMHAERSYALGLTAPDFPLDGMYKSYENPARSFRTQEVNGQQYIILGGEGHRTGEKDNTQECYNNLFEYAKVVYDGKFDLHFKWSAQDMIPLDDIPYIGQYGKNTEGLYVATGFKKWGMSNSMVAAMIITDEIMGKINEHRDIFSARRFDLAPSIMELGGNVKEATKNIIAARLNNTTKTLEDLKIGEGTHIIYNGEKVGAYKDEEGKIYIVDIVCKHLGCELHFNDAEKSWDCPCHGSRYTIRGEIIEAPTTEPIKFIQL</sequence>
<protein>
    <submittedName>
        <fullName evidence="7">Cytochrome b6-f complex iron-sulfur subunit</fullName>
    </submittedName>
</protein>
<dbReference type="GO" id="GO:0005737">
    <property type="term" value="C:cytoplasm"/>
    <property type="evidence" value="ECO:0007669"/>
    <property type="project" value="TreeGrafter"/>
</dbReference>
<organism evidence="7">
    <name type="scientific">bioreactor metagenome</name>
    <dbReference type="NCBI Taxonomy" id="1076179"/>
    <lineage>
        <taxon>unclassified sequences</taxon>
        <taxon>metagenomes</taxon>
        <taxon>ecological metagenomes</taxon>
    </lineage>
</organism>
<keyword evidence="2" id="KW-0479">Metal-binding</keyword>
<dbReference type="InterPro" id="IPR036188">
    <property type="entry name" value="FAD/NAD-bd_sf"/>
</dbReference>
<dbReference type="Pfam" id="PF00355">
    <property type="entry name" value="Rieske"/>
    <property type="match status" value="1"/>
</dbReference>
<dbReference type="GO" id="GO:0051537">
    <property type="term" value="F:2 iron, 2 sulfur cluster binding"/>
    <property type="evidence" value="ECO:0007669"/>
    <property type="project" value="UniProtKB-KW"/>
</dbReference>
<evidence type="ECO:0000256" key="4">
    <source>
        <dbReference type="ARBA" id="ARBA00023014"/>
    </source>
</evidence>
<dbReference type="PANTHER" id="PTHR13847:SF274">
    <property type="entry name" value="RIESKE 2FE-2S IRON-SULFUR PROTEIN YHFW-RELATED"/>
    <property type="match status" value="1"/>
</dbReference>
<name>A0A645BZH7_9ZZZZ</name>
<evidence type="ECO:0000256" key="5">
    <source>
        <dbReference type="ARBA" id="ARBA00023157"/>
    </source>
</evidence>
<dbReference type="EMBL" id="VSSQ01023607">
    <property type="protein sequence ID" value="MPM70665.1"/>
    <property type="molecule type" value="Genomic_DNA"/>
</dbReference>
<keyword evidence="5" id="KW-1015">Disulfide bond</keyword>
<dbReference type="GO" id="GO:0016020">
    <property type="term" value="C:membrane"/>
    <property type="evidence" value="ECO:0007669"/>
    <property type="project" value="InterPro"/>
</dbReference>
<dbReference type="AlphaFoldDB" id="A0A645BZH7"/>
<dbReference type="PRINTS" id="PR00162">
    <property type="entry name" value="RIESKE"/>
</dbReference>
<dbReference type="Gene3D" id="2.102.10.10">
    <property type="entry name" value="Rieske [2Fe-2S] iron-sulphur domain"/>
    <property type="match status" value="1"/>
</dbReference>
<dbReference type="PANTHER" id="PTHR13847">
    <property type="entry name" value="SARCOSINE DEHYDROGENASE-RELATED"/>
    <property type="match status" value="1"/>
</dbReference>
<dbReference type="InterPro" id="IPR017941">
    <property type="entry name" value="Rieske_2Fe-2S"/>
</dbReference>
<accession>A0A645BZH7</accession>
<dbReference type="PROSITE" id="PS51296">
    <property type="entry name" value="RIESKE"/>
    <property type="match status" value="1"/>
</dbReference>